<dbReference type="CDD" id="cd06582">
    <property type="entry name" value="TM_PBP1_LivH_like"/>
    <property type="match status" value="1"/>
</dbReference>
<dbReference type="AlphaFoldDB" id="A0A094QGY7"/>
<evidence type="ECO:0008006" key="12">
    <source>
        <dbReference type="Google" id="ProtNLM"/>
    </source>
</evidence>
<evidence type="ECO:0000256" key="9">
    <source>
        <dbReference type="ARBA" id="ARBA00037998"/>
    </source>
</evidence>
<comment type="subcellular location">
    <subcellularLocation>
        <location evidence="1">Cell membrane</location>
        <topology evidence="1">Multi-pass membrane protein</topology>
    </subcellularLocation>
</comment>
<feature type="transmembrane region" description="Helical" evidence="10">
    <location>
        <begin position="189"/>
        <end position="211"/>
    </location>
</feature>
<protein>
    <recommendedName>
        <fullName evidence="12">Branched-chain amino acid ABC transporter permease</fullName>
    </recommendedName>
</protein>
<proteinExistence type="inferred from homology"/>
<sequence>MSDFIQYFFNGLVVGCIFAIAAVGISLLYSVLRLVNFAAGDFLTLGAFITYFLSVTLELNFFLSIIVSMLAGMGISWFLELVLWRNLRRNKAGTLALFLVATGVALMLRPIIQFVFGTETRKFNIDILKTYDFFGARIPQTQLLVLIFASASILTIALFIAKARIGKDMRAYANNPGLASVSGINVDRVVLATWLISGALGSLAGVFQGLVQGQFNNAMGETLLLSFFAAVVLGTIGDAYGALAGGLLLGLIMELSQLSIFFGGVPSNYKPVVAFATLVLVLLFKPEGIFGYRARKV</sequence>
<comment type="caution">
    <text evidence="11">The sequence shown here is derived from an EMBL/GenBank/DDBJ whole genome shotgun (WGS) entry which is preliminary data.</text>
</comment>
<reference evidence="11" key="1">
    <citation type="submission" date="2014-06" db="EMBL/GenBank/DDBJ databases">
        <title>Key roles for freshwater Actinobacteria revealed by deep metagenomic sequencing.</title>
        <authorList>
            <person name="Ghai R."/>
            <person name="Mizuno C.M."/>
            <person name="Picazo A."/>
            <person name="Camacho A."/>
            <person name="Rodriguez-Valera F."/>
        </authorList>
    </citation>
    <scope>NUCLEOTIDE SEQUENCE</scope>
</reference>
<keyword evidence="3" id="KW-1003">Cell membrane</keyword>
<dbReference type="GO" id="GO:1903806">
    <property type="term" value="P:L-isoleucine import across plasma membrane"/>
    <property type="evidence" value="ECO:0007669"/>
    <property type="project" value="TreeGrafter"/>
</dbReference>
<evidence type="ECO:0000256" key="3">
    <source>
        <dbReference type="ARBA" id="ARBA00022475"/>
    </source>
</evidence>
<dbReference type="InterPro" id="IPR052157">
    <property type="entry name" value="BCAA_transport_permease"/>
</dbReference>
<evidence type="ECO:0000313" key="11">
    <source>
        <dbReference type="EMBL" id="KGA21579.1"/>
    </source>
</evidence>
<dbReference type="InterPro" id="IPR001851">
    <property type="entry name" value="ABC_transp_permease"/>
</dbReference>
<dbReference type="GO" id="GO:0042941">
    <property type="term" value="P:D-alanine transmembrane transport"/>
    <property type="evidence" value="ECO:0007669"/>
    <property type="project" value="TreeGrafter"/>
</dbReference>
<organism evidence="11">
    <name type="scientific">freshwater metagenome</name>
    <dbReference type="NCBI Taxonomy" id="449393"/>
    <lineage>
        <taxon>unclassified sequences</taxon>
        <taxon>metagenomes</taxon>
        <taxon>ecological metagenomes</taxon>
    </lineage>
</organism>
<dbReference type="GO" id="GO:0015192">
    <property type="term" value="F:L-phenylalanine transmembrane transporter activity"/>
    <property type="evidence" value="ECO:0007669"/>
    <property type="project" value="TreeGrafter"/>
</dbReference>
<evidence type="ECO:0000256" key="8">
    <source>
        <dbReference type="ARBA" id="ARBA00023136"/>
    </source>
</evidence>
<keyword evidence="7 10" id="KW-1133">Transmembrane helix</keyword>
<dbReference type="GO" id="GO:0015188">
    <property type="term" value="F:L-isoleucine transmembrane transporter activity"/>
    <property type="evidence" value="ECO:0007669"/>
    <property type="project" value="TreeGrafter"/>
</dbReference>
<dbReference type="EMBL" id="JNSL01000004">
    <property type="protein sequence ID" value="KGA21579.1"/>
    <property type="molecule type" value="Genomic_DNA"/>
</dbReference>
<keyword evidence="2" id="KW-0813">Transport</keyword>
<accession>A0A094QGY7</accession>
<comment type="similarity">
    <text evidence="9">Belongs to the binding-protein-dependent transport system permease family. LivHM subfamily.</text>
</comment>
<dbReference type="GO" id="GO:0005886">
    <property type="term" value="C:plasma membrane"/>
    <property type="evidence" value="ECO:0007669"/>
    <property type="project" value="UniProtKB-SubCell"/>
</dbReference>
<keyword evidence="8 10" id="KW-0472">Membrane</keyword>
<feature type="transmembrane region" description="Helical" evidence="10">
    <location>
        <begin position="59"/>
        <end position="83"/>
    </location>
</feature>
<dbReference type="GO" id="GO:0015190">
    <property type="term" value="F:L-leucine transmembrane transporter activity"/>
    <property type="evidence" value="ECO:0007669"/>
    <property type="project" value="TreeGrafter"/>
</dbReference>
<dbReference type="GO" id="GO:0005304">
    <property type="term" value="F:L-valine transmembrane transporter activity"/>
    <property type="evidence" value="ECO:0007669"/>
    <property type="project" value="TreeGrafter"/>
</dbReference>
<evidence type="ECO:0000256" key="2">
    <source>
        <dbReference type="ARBA" id="ARBA00022448"/>
    </source>
</evidence>
<dbReference type="PANTHER" id="PTHR11795">
    <property type="entry name" value="BRANCHED-CHAIN AMINO ACID TRANSPORT SYSTEM PERMEASE PROTEIN LIVH"/>
    <property type="match status" value="1"/>
</dbReference>
<evidence type="ECO:0000256" key="10">
    <source>
        <dbReference type="SAM" id="Phobius"/>
    </source>
</evidence>
<evidence type="ECO:0000256" key="6">
    <source>
        <dbReference type="ARBA" id="ARBA00022970"/>
    </source>
</evidence>
<keyword evidence="6" id="KW-0029">Amino-acid transport</keyword>
<feature type="transmembrane region" description="Helical" evidence="10">
    <location>
        <begin position="6"/>
        <end position="29"/>
    </location>
</feature>
<dbReference type="Pfam" id="PF02653">
    <property type="entry name" value="BPD_transp_2"/>
    <property type="match status" value="1"/>
</dbReference>
<feature type="transmembrane region" description="Helical" evidence="10">
    <location>
        <begin position="223"/>
        <end position="240"/>
    </location>
</feature>
<feature type="transmembrane region" description="Helical" evidence="10">
    <location>
        <begin position="272"/>
        <end position="292"/>
    </location>
</feature>
<keyword evidence="4" id="KW-0997">Cell inner membrane</keyword>
<feature type="transmembrane region" description="Helical" evidence="10">
    <location>
        <begin position="34"/>
        <end position="53"/>
    </location>
</feature>
<evidence type="ECO:0000256" key="7">
    <source>
        <dbReference type="ARBA" id="ARBA00022989"/>
    </source>
</evidence>
<name>A0A094QGY7_9ZZZZ</name>
<feature type="transmembrane region" description="Helical" evidence="10">
    <location>
        <begin position="95"/>
        <end position="116"/>
    </location>
</feature>
<dbReference type="PANTHER" id="PTHR11795:SF371">
    <property type="entry name" value="HIGH-AFFINITY BRANCHED-CHAIN AMINO ACID TRANSPORT SYSTEM PERMEASE PROTEIN LIVH"/>
    <property type="match status" value="1"/>
</dbReference>
<feature type="transmembrane region" description="Helical" evidence="10">
    <location>
        <begin position="143"/>
        <end position="161"/>
    </location>
</feature>
<evidence type="ECO:0000256" key="5">
    <source>
        <dbReference type="ARBA" id="ARBA00022692"/>
    </source>
</evidence>
<dbReference type="GO" id="GO:0015808">
    <property type="term" value="P:L-alanine transport"/>
    <property type="evidence" value="ECO:0007669"/>
    <property type="project" value="TreeGrafter"/>
</dbReference>
<evidence type="ECO:0000256" key="1">
    <source>
        <dbReference type="ARBA" id="ARBA00004651"/>
    </source>
</evidence>
<evidence type="ECO:0000256" key="4">
    <source>
        <dbReference type="ARBA" id="ARBA00022519"/>
    </source>
</evidence>
<keyword evidence="5 10" id="KW-0812">Transmembrane</keyword>
<gene>
    <name evidence="11" type="ORF">GM51_1450</name>
</gene>